<keyword evidence="2" id="KW-1185">Reference proteome</keyword>
<protein>
    <submittedName>
        <fullName evidence="1">Uncharacterized protein</fullName>
    </submittedName>
</protein>
<evidence type="ECO:0000313" key="1">
    <source>
        <dbReference type="EMBL" id="RLM87375.1"/>
    </source>
</evidence>
<dbReference type="EMBL" id="PQIB02000011">
    <property type="protein sequence ID" value="RLM87375.1"/>
    <property type="molecule type" value="Genomic_DNA"/>
</dbReference>
<gene>
    <name evidence="1" type="ORF">C2845_PM04G16000</name>
</gene>
<proteinExistence type="predicted"/>
<sequence length="67" mass="7312">MEVEAVSCECCGLEECMGEYTAGVGAYFEGWWLLAAMSGGLRSYYGNLAGNLNMIITLWSDAQKPLH</sequence>
<dbReference type="Proteomes" id="UP000275267">
    <property type="component" value="Unassembled WGS sequence"/>
</dbReference>
<evidence type="ECO:0000313" key="2">
    <source>
        <dbReference type="Proteomes" id="UP000275267"/>
    </source>
</evidence>
<organism evidence="1 2">
    <name type="scientific">Panicum miliaceum</name>
    <name type="common">Proso millet</name>
    <name type="synonym">Broomcorn millet</name>
    <dbReference type="NCBI Taxonomy" id="4540"/>
    <lineage>
        <taxon>Eukaryota</taxon>
        <taxon>Viridiplantae</taxon>
        <taxon>Streptophyta</taxon>
        <taxon>Embryophyta</taxon>
        <taxon>Tracheophyta</taxon>
        <taxon>Spermatophyta</taxon>
        <taxon>Magnoliopsida</taxon>
        <taxon>Liliopsida</taxon>
        <taxon>Poales</taxon>
        <taxon>Poaceae</taxon>
        <taxon>PACMAD clade</taxon>
        <taxon>Panicoideae</taxon>
        <taxon>Panicodae</taxon>
        <taxon>Paniceae</taxon>
        <taxon>Panicinae</taxon>
        <taxon>Panicum</taxon>
        <taxon>Panicum sect. Panicum</taxon>
    </lineage>
</organism>
<name>A0A3L6QX79_PANMI</name>
<reference evidence="2" key="1">
    <citation type="journal article" date="2019" name="Nat. Commun.">
        <title>The genome of broomcorn millet.</title>
        <authorList>
            <person name="Zou C."/>
            <person name="Miki D."/>
            <person name="Li D."/>
            <person name="Tang Q."/>
            <person name="Xiao L."/>
            <person name="Rajput S."/>
            <person name="Deng P."/>
            <person name="Jia W."/>
            <person name="Huang R."/>
            <person name="Zhang M."/>
            <person name="Sun Y."/>
            <person name="Hu J."/>
            <person name="Fu X."/>
            <person name="Schnable P.S."/>
            <person name="Li F."/>
            <person name="Zhang H."/>
            <person name="Feng B."/>
            <person name="Zhu X."/>
            <person name="Liu R."/>
            <person name="Schnable J.C."/>
            <person name="Zhu J.-K."/>
            <person name="Zhang H."/>
        </authorList>
    </citation>
    <scope>NUCLEOTIDE SEQUENCE [LARGE SCALE GENOMIC DNA]</scope>
</reference>
<dbReference type="AlphaFoldDB" id="A0A3L6QX79"/>
<comment type="caution">
    <text evidence="1">The sequence shown here is derived from an EMBL/GenBank/DDBJ whole genome shotgun (WGS) entry which is preliminary data.</text>
</comment>
<accession>A0A3L6QX79</accession>
<dbReference type="Pfam" id="PF07911">
    <property type="entry name" value="DUF1677"/>
    <property type="match status" value="1"/>
</dbReference>
<dbReference type="InterPro" id="IPR012876">
    <property type="entry name" value="DUF1677_pln"/>
</dbReference>